<reference evidence="1" key="1">
    <citation type="submission" date="2021-02" db="EMBL/GenBank/DDBJ databases">
        <authorList>
            <person name="Nowell W R."/>
        </authorList>
    </citation>
    <scope>NUCLEOTIDE SEQUENCE</scope>
</reference>
<accession>A0A8S2CT50</accession>
<dbReference type="GO" id="GO:0005615">
    <property type="term" value="C:extracellular space"/>
    <property type="evidence" value="ECO:0007669"/>
    <property type="project" value="TreeGrafter"/>
</dbReference>
<gene>
    <name evidence="1" type="ORF">OVA965_LOCUS3059</name>
    <name evidence="2" type="ORF">TMI583_LOCUS3058</name>
</gene>
<dbReference type="EMBL" id="CAJNOK010000710">
    <property type="protein sequence ID" value="CAF0770513.1"/>
    <property type="molecule type" value="Genomic_DNA"/>
</dbReference>
<dbReference type="SUPFAM" id="SSF53649">
    <property type="entry name" value="Alkaline phosphatase-like"/>
    <property type="match status" value="1"/>
</dbReference>
<evidence type="ECO:0000313" key="2">
    <source>
        <dbReference type="EMBL" id="CAF3551355.1"/>
    </source>
</evidence>
<dbReference type="InterPro" id="IPR017850">
    <property type="entry name" value="Alkaline_phosphatase_core_sf"/>
</dbReference>
<dbReference type="Pfam" id="PF02995">
    <property type="entry name" value="DUF229"/>
    <property type="match status" value="1"/>
</dbReference>
<dbReference type="AlphaFoldDB" id="A0A8S2CT50"/>
<sequence>PHELQSRKLRKCHFPHLSLYNDQINKYLINITMPICRSWFHPVTIENHTLRLVLPLNCTVAFFIGKGDQHYFETSVFLIYNMSIPILTDYFTIRCQENDITDSTKRQIQPRQYPVQPRVSIRYDSIVRQRLENYTLQTKKNTTVDEYNVLILGVDSVSRLHFERLMPKTYRYLTHELNGIVLKGYNVLGDGTPQQVIPMLTGYKEQELPSTLLRIKNSSFVDVYPFIWKDFERNGYVTAYAEDRMEYGTYTLRLRGFKNNPTDHYMPPFYLMKSTMALLYKKTTHCVGSETPLELFLSYLKTFWKSYENNKKFYFGFFKMYTHDNYNMGQIGDNDLYKLLKHLRDTGELEKTIVSLMTDHGSRASDIRSTPQGKLEERLPFMSFILPSQFRQKYPHAYKALKANVDRFTTPFDIYATLKSLLNMKNLGNQGQIKQRSISLFDYVPVERTCDDINLEPHWCSCLEWKPVDITDELVQTAVKHIVEYINEILLEANSLCQRLYLDGVENVVMHKPNTALVTFSGSRDKDGRVPHYDIRNAVNSIMFYQITFKTKPNQAVYEATTQYLIKSKKFTTDYEHISRINRYESQAHCVEQTLSHLRKFCYCVS</sequence>
<dbReference type="Proteomes" id="UP000677228">
    <property type="component" value="Unassembled WGS sequence"/>
</dbReference>
<dbReference type="Gene3D" id="3.40.720.10">
    <property type="entry name" value="Alkaline Phosphatase, subunit A"/>
    <property type="match status" value="1"/>
</dbReference>
<feature type="non-terminal residue" evidence="1">
    <location>
        <position position="1"/>
    </location>
</feature>
<organism evidence="1 3">
    <name type="scientific">Didymodactylos carnosus</name>
    <dbReference type="NCBI Taxonomy" id="1234261"/>
    <lineage>
        <taxon>Eukaryota</taxon>
        <taxon>Metazoa</taxon>
        <taxon>Spiralia</taxon>
        <taxon>Gnathifera</taxon>
        <taxon>Rotifera</taxon>
        <taxon>Eurotatoria</taxon>
        <taxon>Bdelloidea</taxon>
        <taxon>Philodinida</taxon>
        <taxon>Philodinidae</taxon>
        <taxon>Didymodactylos</taxon>
    </lineage>
</organism>
<name>A0A8S2CT50_9BILA</name>
<dbReference type="Proteomes" id="UP000682733">
    <property type="component" value="Unassembled WGS sequence"/>
</dbReference>
<evidence type="ECO:0000313" key="3">
    <source>
        <dbReference type="Proteomes" id="UP000677228"/>
    </source>
</evidence>
<dbReference type="InterPro" id="IPR004245">
    <property type="entry name" value="DUF229"/>
</dbReference>
<evidence type="ECO:0008006" key="4">
    <source>
        <dbReference type="Google" id="ProtNLM"/>
    </source>
</evidence>
<dbReference type="PANTHER" id="PTHR10974">
    <property type="entry name" value="FI08016P-RELATED"/>
    <property type="match status" value="1"/>
</dbReference>
<comment type="caution">
    <text evidence="1">The sequence shown here is derived from an EMBL/GenBank/DDBJ whole genome shotgun (WGS) entry which is preliminary data.</text>
</comment>
<evidence type="ECO:0000313" key="1">
    <source>
        <dbReference type="EMBL" id="CAF0770513.1"/>
    </source>
</evidence>
<dbReference type="PANTHER" id="PTHR10974:SF73">
    <property type="entry name" value="FI21235P1"/>
    <property type="match status" value="1"/>
</dbReference>
<dbReference type="CDD" id="cd16021">
    <property type="entry name" value="ALP_like"/>
    <property type="match status" value="1"/>
</dbReference>
<dbReference type="EMBL" id="CAJOBA010000710">
    <property type="protein sequence ID" value="CAF3551355.1"/>
    <property type="molecule type" value="Genomic_DNA"/>
</dbReference>
<dbReference type="FunFam" id="3.40.720.10:FF:000017">
    <property type="entry name" value="Predicted protein"/>
    <property type="match status" value="1"/>
</dbReference>
<proteinExistence type="predicted"/>
<protein>
    <recommendedName>
        <fullName evidence="4">DUF229 domain containing protein</fullName>
    </recommendedName>
</protein>